<keyword evidence="1" id="KW-0472">Membrane</keyword>
<name>A0ABS5E9G9_9PROT</name>
<evidence type="ECO:0000256" key="1">
    <source>
        <dbReference type="SAM" id="Phobius"/>
    </source>
</evidence>
<dbReference type="InterPro" id="IPR036691">
    <property type="entry name" value="Endo/exonu/phosph_ase_sf"/>
</dbReference>
<dbReference type="Gene3D" id="3.60.10.10">
    <property type="entry name" value="Endonuclease/exonuclease/phosphatase"/>
    <property type="match status" value="1"/>
</dbReference>
<dbReference type="PANTHER" id="PTHR12121">
    <property type="entry name" value="CARBON CATABOLITE REPRESSOR PROTEIN 4"/>
    <property type="match status" value="1"/>
</dbReference>
<dbReference type="PANTHER" id="PTHR12121:SF36">
    <property type="entry name" value="ENDONUCLEASE_EXONUCLEASE_PHOSPHATASE DOMAIN-CONTAINING PROTEIN"/>
    <property type="match status" value="1"/>
</dbReference>
<organism evidence="3 4">
    <name type="scientific">Neokomagataea anthophila</name>
    <dbReference type="NCBI Taxonomy" id="2826925"/>
    <lineage>
        <taxon>Bacteria</taxon>
        <taxon>Pseudomonadati</taxon>
        <taxon>Pseudomonadota</taxon>
        <taxon>Alphaproteobacteria</taxon>
        <taxon>Acetobacterales</taxon>
        <taxon>Acetobacteraceae</taxon>
        <taxon>Neokomagataea</taxon>
    </lineage>
</organism>
<keyword evidence="3" id="KW-0540">Nuclease</keyword>
<keyword evidence="3" id="KW-0378">Hydrolase</keyword>
<evidence type="ECO:0000313" key="3">
    <source>
        <dbReference type="EMBL" id="MBR0560550.1"/>
    </source>
</evidence>
<dbReference type="Pfam" id="PF03372">
    <property type="entry name" value="Exo_endo_phos"/>
    <property type="match status" value="1"/>
</dbReference>
<dbReference type="InterPro" id="IPR005135">
    <property type="entry name" value="Endo/exonuclease/phosphatase"/>
</dbReference>
<feature type="domain" description="Endonuclease/exonuclease/phosphatase" evidence="2">
    <location>
        <begin position="44"/>
        <end position="289"/>
    </location>
</feature>
<sequence>MNEANNFCLVRPLMSIKSIFHALIVLPIFLGINTLYASDDLRVMTFNVRYPNPEDGINIWENRRDILVKVVQKFSPDVMGTQEIFVQQAHYIVQHLPQYKWFAVDRFGGHDNEHMGIFYNTDRVTLSDHGMFWLSHTPDVPGSIGWGATLPRYVNWGVFEYRKNSVSHRGRRFLFLDTHFANRDVEDAPARAHSVRLILEKLPQLAHGLPIILVGDFNSAPMDEAHRLMEKGLVDMWEHTAHKEGPEGTFHDFTGQSQVMLDYIMTQGFKAIWMKVDTFHQGERYPSDHFPVEAILRAN</sequence>
<feature type="transmembrane region" description="Helical" evidence="1">
    <location>
        <begin position="19"/>
        <end position="37"/>
    </location>
</feature>
<dbReference type="InterPro" id="IPR050410">
    <property type="entry name" value="CCR4/nocturin_mRNA_transcr"/>
</dbReference>
<keyword evidence="1" id="KW-1133">Transmembrane helix</keyword>
<evidence type="ECO:0000313" key="4">
    <source>
        <dbReference type="Proteomes" id="UP000677812"/>
    </source>
</evidence>
<protein>
    <submittedName>
        <fullName evidence="3">Endonuclease/exonuclease/phosphatase family protein</fullName>
    </submittedName>
</protein>
<dbReference type="EMBL" id="JAGRQH010000010">
    <property type="protein sequence ID" value="MBR0560550.1"/>
    <property type="molecule type" value="Genomic_DNA"/>
</dbReference>
<keyword evidence="4" id="KW-1185">Reference proteome</keyword>
<proteinExistence type="predicted"/>
<dbReference type="Proteomes" id="UP000677812">
    <property type="component" value="Unassembled WGS sequence"/>
</dbReference>
<dbReference type="CDD" id="cd09083">
    <property type="entry name" value="EEP-1"/>
    <property type="match status" value="1"/>
</dbReference>
<comment type="caution">
    <text evidence="3">The sequence shown here is derived from an EMBL/GenBank/DDBJ whole genome shotgun (WGS) entry which is preliminary data.</text>
</comment>
<dbReference type="GO" id="GO:0004519">
    <property type="term" value="F:endonuclease activity"/>
    <property type="evidence" value="ECO:0007669"/>
    <property type="project" value="UniProtKB-KW"/>
</dbReference>
<reference evidence="3 4" key="1">
    <citation type="submission" date="2021-04" db="EMBL/GenBank/DDBJ databases">
        <title>The complete genome sequence of Neokomagataea sp. TBRC 2177.</title>
        <authorList>
            <person name="Charoenyingcharoen P."/>
            <person name="Yukphan P."/>
        </authorList>
    </citation>
    <scope>NUCLEOTIDE SEQUENCE [LARGE SCALE GENOMIC DNA]</scope>
    <source>
        <strain evidence="3 4">TBRC 2177</strain>
    </source>
</reference>
<accession>A0ABS5E9G9</accession>
<dbReference type="SUPFAM" id="SSF56219">
    <property type="entry name" value="DNase I-like"/>
    <property type="match status" value="1"/>
</dbReference>
<dbReference type="RefSeq" id="WP_211683048.1">
    <property type="nucleotide sequence ID" value="NZ_JAGRQH010000010.1"/>
</dbReference>
<evidence type="ECO:0000259" key="2">
    <source>
        <dbReference type="Pfam" id="PF03372"/>
    </source>
</evidence>
<keyword evidence="3" id="KW-0255">Endonuclease</keyword>
<keyword evidence="1" id="KW-0812">Transmembrane</keyword>
<gene>
    <name evidence="3" type="ORF">KB213_10870</name>
</gene>